<feature type="domain" description="Swc3 C-terminal" evidence="3">
    <location>
        <begin position="687"/>
        <end position="763"/>
    </location>
</feature>
<evidence type="ECO:0000259" key="3">
    <source>
        <dbReference type="Pfam" id="PF26242"/>
    </source>
</evidence>
<feature type="region of interest" description="Disordered" evidence="1">
    <location>
        <begin position="210"/>
        <end position="254"/>
    </location>
</feature>
<evidence type="ECO:0000256" key="1">
    <source>
        <dbReference type="SAM" id="MobiDB-lite"/>
    </source>
</evidence>
<gene>
    <name evidence="4" type="ORF">KGF57_001924</name>
</gene>
<dbReference type="GeneID" id="76149983"/>
<feature type="compositionally biased region" description="Basic and acidic residues" evidence="1">
    <location>
        <begin position="568"/>
        <end position="590"/>
    </location>
</feature>
<dbReference type="Pfam" id="PF24707">
    <property type="entry name" value="Swc3"/>
    <property type="match status" value="1"/>
</dbReference>
<dbReference type="InterPro" id="IPR057558">
    <property type="entry name" value="Swc3_dom"/>
</dbReference>
<proteinExistence type="predicted"/>
<dbReference type="Proteomes" id="UP001204833">
    <property type="component" value="Unassembled WGS sequence"/>
</dbReference>
<protein>
    <submittedName>
        <fullName evidence="4">SWC3</fullName>
    </submittedName>
</protein>
<feature type="compositionally biased region" description="Basic residues" evidence="1">
    <location>
        <begin position="657"/>
        <end position="675"/>
    </location>
</feature>
<feature type="domain" description="SWR1-complex protein 3" evidence="2">
    <location>
        <begin position="30"/>
        <end position="155"/>
    </location>
</feature>
<organism evidence="4 5">
    <name type="scientific">Candida theae</name>
    <dbReference type="NCBI Taxonomy" id="1198502"/>
    <lineage>
        <taxon>Eukaryota</taxon>
        <taxon>Fungi</taxon>
        <taxon>Dikarya</taxon>
        <taxon>Ascomycota</taxon>
        <taxon>Saccharomycotina</taxon>
        <taxon>Pichiomycetes</taxon>
        <taxon>Debaryomycetaceae</taxon>
        <taxon>Candida/Lodderomyces clade</taxon>
        <taxon>Candida</taxon>
    </lineage>
</organism>
<dbReference type="GO" id="GO:0140849">
    <property type="term" value="F:ATP-dependent H2AZ histone chaperone activity"/>
    <property type="evidence" value="ECO:0007669"/>
    <property type="project" value="InterPro"/>
</dbReference>
<feature type="compositionally biased region" description="Polar residues" evidence="1">
    <location>
        <begin position="821"/>
        <end position="833"/>
    </location>
</feature>
<keyword evidence="5" id="KW-1185">Reference proteome</keyword>
<evidence type="ECO:0000313" key="5">
    <source>
        <dbReference type="Proteomes" id="UP001204833"/>
    </source>
</evidence>
<feature type="region of interest" description="Disordered" evidence="1">
    <location>
        <begin position="770"/>
        <end position="857"/>
    </location>
</feature>
<feature type="region of interest" description="Disordered" evidence="1">
    <location>
        <begin position="568"/>
        <end position="632"/>
    </location>
</feature>
<feature type="domain" description="Swc3 C-terminal" evidence="3">
    <location>
        <begin position="482"/>
        <end position="593"/>
    </location>
</feature>
<name>A0AAD5BGQ6_9ASCO</name>
<feature type="compositionally biased region" description="Basic and acidic residues" evidence="1">
    <location>
        <begin position="228"/>
        <end position="241"/>
    </location>
</feature>
<dbReference type="EMBL" id="JAIHNG010000088">
    <property type="protein sequence ID" value="KAI5960528.1"/>
    <property type="molecule type" value="Genomic_DNA"/>
</dbReference>
<accession>A0AAD5BGQ6</accession>
<feature type="region of interest" description="Disordered" evidence="1">
    <location>
        <begin position="364"/>
        <end position="474"/>
    </location>
</feature>
<feature type="compositionally biased region" description="Basic residues" evidence="1">
    <location>
        <begin position="1"/>
        <end position="11"/>
    </location>
</feature>
<comment type="caution">
    <text evidence="4">The sequence shown here is derived from an EMBL/GenBank/DDBJ whole genome shotgun (WGS) entry which is preliminary data.</text>
</comment>
<sequence length="857" mass="97428">MPARIRRRITSSRRDEIEKEQEEQSQQIIRPFENVHGLPVSYTASSQTSFLNQPLTIKDTAVLYLSLIKSRSSYLKLCPMFQLYWVKQSSYIKKLMEQDKPIPEHLKRDDIYANRPCVLNNDISARDIMVKLLECGLSIGVHFFEIRVFIAKDERSDTKEEKERMKREREEKRAQREQEKLERKIKREQEQKEREERKIQKEIEKREELLKRKEEQGQAAPLKSNTSNEEKREKREKREGSKSSIKASKASLKGKKDVNLVKVEEDTKSKTISMTPSPPIARTHGDLQSPDNQRMISNLNYIGSKNKALNDLMNEVASGRATTSQISLFQKYIREAKCLGHPPHSEETINEVVAKIDNEVVEERRLEENRSNVNTSHDQKEDSKQQASQENDSSTTGNGIENATSSHDRQGPSLDGHPSNNEVEAVGANSSVEAPSQMSSGQSSVKQENIDSRTLQQDLRTSPSAIGQQDKKKKILKKDIPKDQKLTAFQEKYIVNATVLFEFLENPNVRFQFPKFAICEVMEPSTSINSDNGDNGDNKDILVSFLWIHNQKAMDKYETELSQYQSKMKEKQEADRKREEEEKEKNKAVTEEEDKMAGEVNGEVFFATNDDDDDDANIKEESPSAIEGSTMADAAENDQGDATIQEEKFEEESTVPVKRRAPPPRRGKKKRRGPPPKKAAPKSFIPPSEPVYSYSSVSFTIHGVPNKFVPIFVNSLDPVDKVRKKMEHILETGNRVNPYQLWYQVDGKLDAALAETARVSLNQEEKKMTGIPTIQEKVEPKKYPKKKRAKEADQSVEKHTNPSAVKSEPARENAVVEVEVGSTSEPQEPQKSESPAVKIDESQGSVTRQNDDNGVAA</sequence>
<dbReference type="InterPro" id="IPR037651">
    <property type="entry name" value="Swc3"/>
</dbReference>
<feature type="compositionally biased region" description="Polar residues" evidence="1">
    <location>
        <begin position="385"/>
        <end position="405"/>
    </location>
</feature>
<dbReference type="PANTHER" id="PTHR28108">
    <property type="entry name" value="SWR1-COMPLEX PROTEIN 3"/>
    <property type="match status" value="1"/>
</dbReference>
<feature type="region of interest" description="Disordered" evidence="1">
    <location>
        <begin position="267"/>
        <end position="288"/>
    </location>
</feature>
<feature type="compositionally biased region" description="Low complexity" evidence="1">
    <location>
        <begin position="242"/>
        <end position="251"/>
    </location>
</feature>
<dbReference type="AlphaFoldDB" id="A0AAD5BGQ6"/>
<dbReference type="GO" id="GO:0000812">
    <property type="term" value="C:Swr1 complex"/>
    <property type="evidence" value="ECO:0007669"/>
    <property type="project" value="InterPro"/>
</dbReference>
<feature type="region of interest" description="Disordered" evidence="1">
    <location>
        <begin position="645"/>
        <end position="688"/>
    </location>
</feature>
<dbReference type="InterPro" id="IPR058986">
    <property type="entry name" value="Swc3_C"/>
</dbReference>
<evidence type="ECO:0000313" key="4">
    <source>
        <dbReference type="EMBL" id="KAI5960528.1"/>
    </source>
</evidence>
<feature type="region of interest" description="Disordered" evidence="1">
    <location>
        <begin position="1"/>
        <end position="25"/>
    </location>
</feature>
<feature type="compositionally biased region" description="Polar residues" evidence="1">
    <location>
        <begin position="418"/>
        <end position="467"/>
    </location>
</feature>
<feature type="compositionally biased region" description="Basic and acidic residues" evidence="1">
    <location>
        <begin position="790"/>
        <end position="800"/>
    </location>
</feature>
<dbReference type="PANTHER" id="PTHR28108:SF1">
    <property type="entry name" value="SWR1-COMPLEX PROTEIN 3"/>
    <property type="match status" value="1"/>
</dbReference>
<reference evidence="4 5" key="1">
    <citation type="journal article" date="2022" name="DNA Res.">
        <title>Genome analysis of five recently described species of the CUG-Ser clade uncovers Candida theae as a new hybrid lineage with pathogenic potential in the Candida parapsilosis species complex.</title>
        <authorList>
            <person name="Mixao V."/>
            <person name="Del Olmo V."/>
            <person name="Hegedusova E."/>
            <person name="Saus E."/>
            <person name="Pryszcz L."/>
            <person name="Cillingova A."/>
            <person name="Nosek J."/>
            <person name="Gabaldon T."/>
        </authorList>
    </citation>
    <scope>NUCLEOTIDE SEQUENCE [LARGE SCALE GENOMIC DNA]</scope>
    <source>
        <strain evidence="4 5">CBS 12239</strain>
    </source>
</reference>
<evidence type="ECO:0000259" key="2">
    <source>
        <dbReference type="Pfam" id="PF24707"/>
    </source>
</evidence>
<feature type="region of interest" description="Disordered" evidence="1">
    <location>
        <begin position="157"/>
        <end position="197"/>
    </location>
</feature>
<dbReference type="RefSeq" id="XP_051609598.1">
    <property type="nucleotide sequence ID" value="XM_051751181.1"/>
</dbReference>
<dbReference type="Pfam" id="PF26242">
    <property type="entry name" value="Swc3_C"/>
    <property type="match status" value="2"/>
</dbReference>